<evidence type="ECO:0000313" key="1">
    <source>
        <dbReference type="EMBL" id="KAK3223414.1"/>
    </source>
</evidence>
<name>A0AAE0ATQ5_9ROSI</name>
<sequence length="92" mass="10770">MLVQKIVAYLGKCLKMNKKCPKCGSSRWKVNLHSKKIQKGVPAKVLRYFPIIPRLRRIFGIVELAEQLRWHETHKVGITKRDIQLIQLHGKQ</sequence>
<reference evidence="1" key="1">
    <citation type="journal article" date="2023" name="Plant J.">
        <title>Genome sequences and population genomics provide insights into the demographic history, inbreeding, and mutation load of two 'living fossil' tree species of Dipteronia.</title>
        <authorList>
            <person name="Feng Y."/>
            <person name="Comes H.P."/>
            <person name="Chen J."/>
            <person name="Zhu S."/>
            <person name="Lu R."/>
            <person name="Zhang X."/>
            <person name="Li P."/>
            <person name="Qiu J."/>
            <person name="Olsen K.M."/>
            <person name="Qiu Y."/>
        </authorList>
    </citation>
    <scope>NUCLEOTIDE SEQUENCE</scope>
    <source>
        <strain evidence="1">NBL</strain>
    </source>
</reference>
<protein>
    <submittedName>
        <fullName evidence="1">Uncharacterized protein</fullName>
    </submittedName>
</protein>
<dbReference type="AlphaFoldDB" id="A0AAE0ATQ5"/>
<gene>
    <name evidence="1" type="ORF">Dsin_010439</name>
</gene>
<dbReference type="PANTHER" id="PTHR10775:SF182">
    <property type="entry name" value="TRANSPOSON, EN_SPM-LIKE, TRANSPOSASE-ASSOCIATED DOMAIN PROTEIN-RELATED"/>
    <property type="match status" value="1"/>
</dbReference>
<evidence type="ECO:0000313" key="2">
    <source>
        <dbReference type="Proteomes" id="UP001281410"/>
    </source>
</evidence>
<comment type="caution">
    <text evidence="1">The sequence shown here is derived from an EMBL/GenBank/DDBJ whole genome shotgun (WGS) entry which is preliminary data.</text>
</comment>
<accession>A0AAE0ATQ5</accession>
<organism evidence="1 2">
    <name type="scientific">Dipteronia sinensis</name>
    <dbReference type="NCBI Taxonomy" id="43782"/>
    <lineage>
        <taxon>Eukaryota</taxon>
        <taxon>Viridiplantae</taxon>
        <taxon>Streptophyta</taxon>
        <taxon>Embryophyta</taxon>
        <taxon>Tracheophyta</taxon>
        <taxon>Spermatophyta</taxon>
        <taxon>Magnoliopsida</taxon>
        <taxon>eudicotyledons</taxon>
        <taxon>Gunneridae</taxon>
        <taxon>Pentapetalae</taxon>
        <taxon>rosids</taxon>
        <taxon>malvids</taxon>
        <taxon>Sapindales</taxon>
        <taxon>Sapindaceae</taxon>
        <taxon>Hippocastanoideae</taxon>
        <taxon>Acereae</taxon>
        <taxon>Dipteronia</taxon>
    </lineage>
</organism>
<dbReference type="PANTHER" id="PTHR10775">
    <property type="entry name" value="OS08G0208400 PROTEIN"/>
    <property type="match status" value="1"/>
</dbReference>
<keyword evidence="2" id="KW-1185">Reference proteome</keyword>
<dbReference type="Proteomes" id="UP001281410">
    <property type="component" value="Unassembled WGS sequence"/>
</dbReference>
<proteinExistence type="predicted"/>
<dbReference type="EMBL" id="JANJYJ010000003">
    <property type="protein sequence ID" value="KAK3223414.1"/>
    <property type="molecule type" value="Genomic_DNA"/>
</dbReference>